<evidence type="ECO:0000313" key="1">
    <source>
        <dbReference type="EMBL" id="ADN13952.1"/>
    </source>
</evidence>
<protein>
    <submittedName>
        <fullName evidence="1">Uncharacterized protein</fullName>
    </submittedName>
</protein>
<gene>
    <name evidence="1" type="ordered locus">Cyan7822_1970</name>
</gene>
<dbReference type="KEGG" id="cyj:Cyan7822_1970"/>
<reference evidence="2" key="1">
    <citation type="journal article" date="2011" name="MBio">
        <title>Novel metabolic attributes of the genus Cyanothece, comprising a group of unicellular nitrogen-fixing Cyanobacteria.</title>
        <authorList>
            <person name="Bandyopadhyay A."/>
            <person name="Elvitigala T."/>
            <person name="Welsh E."/>
            <person name="Stockel J."/>
            <person name="Liberton M."/>
            <person name="Min H."/>
            <person name="Sherman L.A."/>
            <person name="Pakrasi H.B."/>
        </authorList>
    </citation>
    <scope>NUCLEOTIDE SEQUENCE [LARGE SCALE GENOMIC DNA]</scope>
    <source>
        <strain evidence="2">PCC 7822</strain>
    </source>
</reference>
<evidence type="ECO:0000313" key="2">
    <source>
        <dbReference type="Proteomes" id="UP000008206"/>
    </source>
</evidence>
<name>E0UBK8_GLOV7</name>
<dbReference type="AlphaFoldDB" id="E0UBK8"/>
<organism evidence="1 2">
    <name type="scientific">Gloeothece verrucosa (strain PCC 7822)</name>
    <name type="common">Cyanothece sp. (strain PCC 7822)</name>
    <dbReference type="NCBI Taxonomy" id="497965"/>
    <lineage>
        <taxon>Bacteria</taxon>
        <taxon>Bacillati</taxon>
        <taxon>Cyanobacteriota</taxon>
        <taxon>Cyanophyceae</taxon>
        <taxon>Oscillatoriophycideae</taxon>
        <taxon>Chroococcales</taxon>
        <taxon>Aphanothecaceae</taxon>
        <taxon>Gloeothece</taxon>
        <taxon>Gloeothece verrucosa</taxon>
    </lineage>
</organism>
<dbReference type="Proteomes" id="UP000008206">
    <property type="component" value="Chromosome"/>
</dbReference>
<dbReference type="HOGENOM" id="CLU_3006636_0_0_3"/>
<proteinExistence type="predicted"/>
<dbReference type="EMBL" id="CP002198">
    <property type="protein sequence ID" value="ADN13952.1"/>
    <property type="molecule type" value="Genomic_DNA"/>
</dbReference>
<sequence length="56" mass="6138">MKLGFATKESFSGKRGENINLRNKLAQIGLTNFDKTLILAGRAQVIISYTMIPNPG</sequence>
<keyword evidence="2" id="KW-1185">Reference proteome</keyword>
<accession>E0UBK8</accession>